<dbReference type="GO" id="GO:0008236">
    <property type="term" value="F:serine-type peptidase activity"/>
    <property type="evidence" value="ECO:0007669"/>
    <property type="project" value="UniProtKB-KW"/>
</dbReference>
<keyword evidence="3" id="KW-0645">Protease</keyword>
<keyword evidence="2 8" id="KW-0121">Carboxypeptidase</keyword>
<dbReference type="InterPro" id="IPR027461">
    <property type="entry name" value="Carboxypeptidase_A_C_sf"/>
</dbReference>
<dbReference type="Gene3D" id="3.50.30.60">
    <property type="entry name" value="LD-carboxypeptidase A C-terminal domain-like"/>
    <property type="match status" value="1"/>
</dbReference>
<dbReference type="SUPFAM" id="SSF141986">
    <property type="entry name" value="LD-carboxypeptidase A C-terminal domain-like"/>
    <property type="match status" value="1"/>
</dbReference>
<keyword evidence="4" id="KW-0378">Hydrolase</keyword>
<dbReference type="InterPro" id="IPR027478">
    <property type="entry name" value="LdcA_N"/>
</dbReference>
<evidence type="ECO:0000256" key="3">
    <source>
        <dbReference type="ARBA" id="ARBA00022670"/>
    </source>
</evidence>
<dbReference type="GO" id="GO:0004180">
    <property type="term" value="F:carboxypeptidase activity"/>
    <property type="evidence" value="ECO:0007669"/>
    <property type="project" value="UniProtKB-KW"/>
</dbReference>
<comment type="similarity">
    <text evidence="1">Belongs to the peptidase S66 family.</text>
</comment>
<reference evidence="8 9" key="1">
    <citation type="journal article" date="2019" name="Nat. Microbiol.">
        <title>Wide diversity of methane and short-chain alkane metabolisms in uncultured archaea.</title>
        <authorList>
            <person name="Borrel G."/>
            <person name="Adam P.S."/>
            <person name="McKay L.J."/>
            <person name="Chen L.X."/>
            <person name="Sierra-Garcia I.N."/>
            <person name="Sieber C.M."/>
            <person name="Letourneur Q."/>
            <person name="Ghozlane A."/>
            <person name="Andersen G.L."/>
            <person name="Li W.J."/>
            <person name="Hallam S.J."/>
            <person name="Muyzer G."/>
            <person name="de Oliveira V.M."/>
            <person name="Inskeep W.P."/>
            <person name="Banfield J.F."/>
            <person name="Gribaldo S."/>
        </authorList>
    </citation>
    <scope>NUCLEOTIDE SEQUENCE [LARGE SCALE GENOMIC DNA]</scope>
    <source>
        <strain evidence="8">NM4</strain>
    </source>
</reference>
<dbReference type="GO" id="GO:0006508">
    <property type="term" value="P:proteolysis"/>
    <property type="evidence" value="ECO:0007669"/>
    <property type="project" value="UniProtKB-KW"/>
</dbReference>
<dbReference type="InterPro" id="IPR040921">
    <property type="entry name" value="Peptidase_S66C"/>
</dbReference>
<evidence type="ECO:0000313" key="9">
    <source>
        <dbReference type="Proteomes" id="UP000316217"/>
    </source>
</evidence>
<evidence type="ECO:0000256" key="5">
    <source>
        <dbReference type="ARBA" id="ARBA00022825"/>
    </source>
</evidence>
<evidence type="ECO:0000259" key="7">
    <source>
        <dbReference type="Pfam" id="PF17676"/>
    </source>
</evidence>
<dbReference type="Proteomes" id="UP000316217">
    <property type="component" value="Unassembled WGS sequence"/>
</dbReference>
<keyword evidence="5" id="KW-0720">Serine protease</keyword>
<name>A0A520KIL0_9CREN</name>
<dbReference type="Pfam" id="PF17676">
    <property type="entry name" value="Peptidase_S66C"/>
    <property type="match status" value="1"/>
</dbReference>
<comment type="caution">
    <text evidence="8">The sequence shown here is derived from an EMBL/GenBank/DDBJ whole genome shotgun (WGS) entry which is preliminary data.</text>
</comment>
<feature type="domain" description="LD-carboxypeptidase C-terminal" evidence="7">
    <location>
        <begin position="184"/>
        <end position="302"/>
    </location>
</feature>
<dbReference type="Gene3D" id="3.40.50.10740">
    <property type="entry name" value="Class I glutamine amidotransferase-like"/>
    <property type="match status" value="1"/>
</dbReference>
<dbReference type="InterPro" id="IPR040449">
    <property type="entry name" value="Peptidase_S66_N"/>
</dbReference>
<feature type="domain" description="LD-carboxypeptidase N-terminal" evidence="6">
    <location>
        <begin position="15"/>
        <end position="133"/>
    </location>
</feature>
<dbReference type="PANTHER" id="PTHR30237">
    <property type="entry name" value="MURAMOYLTETRAPEPTIDE CARBOXYPEPTIDASE"/>
    <property type="match status" value="1"/>
</dbReference>
<evidence type="ECO:0000256" key="1">
    <source>
        <dbReference type="ARBA" id="ARBA00010233"/>
    </source>
</evidence>
<evidence type="ECO:0000259" key="6">
    <source>
        <dbReference type="Pfam" id="PF02016"/>
    </source>
</evidence>
<dbReference type="SUPFAM" id="SSF52317">
    <property type="entry name" value="Class I glutamine amidotransferase-like"/>
    <property type="match status" value="1"/>
</dbReference>
<gene>
    <name evidence="8" type="ORF">EF810_05850</name>
</gene>
<evidence type="ECO:0000256" key="4">
    <source>
        <dbReference type="ARBA" id="ARBA00022801"/>
    </source>
</evidence>
<evidence type="ECO:0000256" key="2">
    <source>
        <dbReference type="ARBA" id="ARBA00022645"/>
    </source>
</evidence>
<evidence type="ECO:0000313" key="8">
    <source>
        <dbReference type="EMBL" id="RZN60381.1"/>
    </source>
</evidence>
<dbReference type="InterPro" id="IPR003507">
    <property type="entry name" value="S66_fam"/>
</dbReference>
<sequence>MEIIRPPALSPGSTIAVVSPSSPADPKSLARGIGYLRKRGYKVVLGDVTKSVRMHGYLAAPDEMRAAELSWAFKNEEVKAIIAAGGGAGSIRILPYVDFDIIRSNPKIFIGFSDITTLLIAIHELTGLVTIHGPVVKDFNPHNKEAMTSAEWLFKLVSLKEPVGDVVYDESIMLPRVVISGSGEGRLVGGNLTMLAVTLGTKFGIKEQTGRILFLEDVGMEPYLIDNFLGKLWLSGVLREDLAGVIIGEFTEIIVPQGEYTLRPETIVASYMQKVKVPSIYGFPVGHSDFNLALPIGVKARINADELKLSILESAVD</sequence>
<dbReference type="CDD" id="cd07025">
    <property type="entry name" value="Peptidase_S66"/>
    <property type="match status" value="1"/>
</dbReference>
<dbReference type="EMBL" id="RXII01000090">
    <property type="protein sequence ID" value="RZN60381.1"/>
    <property type="molecule type" value="Genomic_DNA"/>
</dbReference>
<accession>A0A520KIL0</accession>
<dbReference type="AlphaFoldDB" id="A0A520KIL0"/>
<proteinExistence type="inferred from homology"/>
<protein>
    <submittedName>
        <fullName evidence="8">LD-carboxypeptidase</fullName>
    </submittedName>
</protein>
<organism evidence="8 9">
    <name type="scientific">Candidatus Methanodesulfokora washburnensis</name>
    <dbReference type="NCBI Taxonomy" id="2478471"/>
    <lineage>
        <taxon>Archaea</taxon>
        <taxon>Thermoproteota</taxon>
        <taxon>Candidatus Korarchaeia</taxon>
        <taxon>Candidatus Korarchaeia incertae sedis</taxon>
        <taxon>Candidatus Methanodesulfokora</taxon>
    </lineage>
</organism>
<dbReference type="PANTHER" id="PTHR30237:SF2">
    <property type="entry name" value="MUREIN TETRAPEPTIDE CARBOXYPEPTIDASE"/>
    <property type="match status" value="1"/>
</dbReference>
<dbReference type="Pfam" id="PF02016">
    <property type="entry name" value="Peptidase_S66"/>
    <property type="match status" value="1"/>
</dbReference>
<dbReference type="PIRSF" id="PIRSF028757">
    <property type="entry name" value="LD-carboxypeptidase"/>
    <property type="match status" value="1"/>
</dbReference>
<dbReference type="InterPro" id="IPR029062">
    <property type="entry name" value="Class_I_gatase-like"/>
</dbReference>